<dbReference type="EMBL" id="CAXAMM010034155">
    <property type="protein sequence ID" value="CAK9072380.1"/>
    <property type="molecule type" value="Genomic_DNA"/>
</dbReference>
<name>A0ABP0PCF6_9DINO</name>
<comment type="caution">
    <text evidence="1">The sequence shown here is derived from an EMBL/GenBank/DDBJ whole genome shotgun (WGS) entry which is preliminary data.</text>
</comment>
<organism evidence="1 2">
    <name type="scientific">Durusdinium trenchii</name>
    <dbReference type="NCBI Taxonomy" id="1381693"/>
    <lineage>
        <taxon>Eukaryota</taxon>
        <taxon>Sar</taxon>
        <taxon>Alveolata</taxon>
        <taxon>Dinophyceae</taxon>
        <taxon>Suessiales</taxon>
        <taxon>Symbiodiniaceae</taxon>
        <taxon>Durusdinium</taxon>
    </lineage>
</organism>
<feature type="non-terminal residue" evidence="1">
    <location>
        <position position="360"/>
    </location>
</feature>
<keyword evidence="2" id="KW-1185">Reference proteome</keyword>
<protein>
    <submittedName>
        <fullName evidence="1">Uncharacterized protein</fullName>
    </submittedName>
</protein>
<evidence type="ECO:0000313" key="2">
    <source>
        <dbReference type="Proteomes" id="UP001642464"/>
    </source>
</evidence>
<reference evidence="1 2" key="1">
    <citation type="submission" date="2024-02" db="EMBL/GenBank/DDBJ databases">
        <authorList>
            <person name="Chen Y."/>
            <person name="Shah S."/>
            <person name="Dougan E. K."/>
            <person name="Thang M."/>
            <person name="Chan C."/>
        </authorList>
    </citation>
    <scope>NUCLEOTIDE SEQUENCE [LARGE SCALE GENOMIC DNA]</scope>
</reference>
<proteinExistence type="predicted"/>
<gene>
    <name evidence="1" type="ORF">SCF082_LOCUS35610</name>
</gene>
<sequence length="360" mass="36409">MRLVDSRGRQVAAADAGEQFINTGRYFFEYTPEYSGVYYIVVSAVDAGGVTGGSFYALNVSGMAPVTLGAYRSASGMGFPAGAVAAGADPSSTTVSLNVLSGSVGTIRAGTHLVAGGNGETSADANINFSDDGFPQPDDRRADLSGGTFTVAGSLFEIYAGSDIETEGSPLVFEIGGDLGAIITGQSPIIGTGPTEGDLYARTSITFDVGGTIDYIDVSGTGGFDQDTDGLPGASPLGSITFRTGTAGGSGDIGIIRFGSIVASDAINVITAPGSTVLGFFVSQDVTDPIGPYVGIDSLVRTSGQGVNFSLGAGSDLRFFDTPNITNILGVDSQIDLVIGESVELIDDAGGRFTVEINGG</sequence>
<dbReference type="Proteomes" id="UP001642464">
    <property type="component" value="Unassembled WGS sequence"/>
</dbReference>
<evidence type="ECO:0000313" key="1">
    <source>
        <dbReference type="EMBL" id="CAK9072380.1"/>
    </source>
</evidence>
<accession>A0ABP0PCF6</accession>